<dbReference type="PANTHER" id="PTHR11848">
    <property type="entry name" value="TGF-BETA FAMILY"/>
    <property type="match status" value="1"/>
</dbReference>
<accession>N6UCT0</accession>
<dbReference type="STRING" id="77166.N6UCT0"/>
<dbReference type="Pfam" id="PF00019">
    <property type="entry name" value="TGF_beta"/>
    <property type="match status" value="1"/>
</dbReference>
<proteinExistence type="inferred from homology"/>
<evidence type="ECO:0000256" key="5">
    <source>
        <dbReference type="ARBA" id="ARBA00023030"/>
    </source>
</evidence>
<protein>
    <recommendedName>
        <fullName evidence="10">TGF-beta family profile domain-containing protein</fullName>
    </recommendedName>
</protein>
<evidence type="ECO:0000313" key="14">
    <source>
        <dbReference type="Proteomes" id="UP000019118"/>
    </source>
</evidence>
<dbReference type="AlphaFoldDB" id="N6UCT0"/>
<keyword evidence="5 8" id="KW-0339">Growth factor</keyword>
<evidence type="ECO:0000313" key="11">
    <source>
        <dbReference type="EMBL" id="ENN79475.1"/>
    </source>
</evidence>
<dbReference type="PROSITE" id="PS51362">
    <property type="entry name" value="TGF_BETA_2"/>
    <property type="match status" value="1"/>
</dbReference>
<reference evidence="13" key="2">
    <citation type="submission" date="2024-08" db="UniProtKB">
        <authorList>
            <consortium name="EnsemblMetazoa"/>
        </authorList>
    </citation>
    <scope>IDENTIFICATION</scope>
</reference>
<keyword evidence="3" id="KW-0964">Secreted</keyword>
<keyword evidence="6" id="KW-1015">Disulfide bond</keyword>
<evidence type="ECO:0000256" key="2">
    <source>
        <dbReference type="ARBA" id="ARBA00006656"/>
    </source>
</evidence>
<dbReference type="GO" id="GO:0005615">
    <property type="term" value="C:extracellular space"/>
    <property type="evidence" value="ECO:0007669"/>
    <property type="project" value="TreeGrafter"/>
</dbReference>
<dbReference type="HOGENOM" id="CLU_754933_0_0_1"/>
<dbReference type="PANTHER" id="PTHR11848:SF310">
    <property type="entry name" value="PROTEIN 60A-RELATED"/>
    <property type="match status" value="1"/>
</dbReference>
<dbReference type="Gene3D" id="2.10.90.10">
    <property type="entry name" value="Cystine-knot cytokines"/>
    <property type="match status" value="1"/>
</dbReference>
<evidence type="ECO:0000256" key="6">
    <source>
        <dbReference type="ARBA" id="ARBA00023157"/>
    </source>
</evidence>
<reference evidence="14 15" key="1">
    <citation type="journal article" date="2013" name="Genome Biol.">
        <title>Draft genome of the mountain pine beetle, Dendroctonus ponderosae Hopkins, a major forest pest.</title>
        <authorList>
            <person name="Keeling C.I."/>
            <person name="Yuen M.M."/>
            <person name="Liao N.Y."/>
            <person name="Docking T.R."/>
            <person name="Chan S.K."/>
            <person name="Taylor G.A."/>
            <person name="Palmquist D.L."/>
            <person name="Jackman S.D."/>
            <person name="Nguyen A."/>
            <person name="Li M."/>
            <person name="Henderson H."/>
            <person name="Janes J.K."/>
            <person name="Zhao Y."/>
            <person name="Pandoh P."/>
            <person name="Moore R."/>
            <person name="Sperling F.A."/>
            <person name="Huber D.P."/>
            <person name="Birol I."/>
            <person name="Jones S.J."/>
            <person name="Bohlmann J."/>
        </authorList>
    </citation>
    <scope>NUCLEOTIDE SEQUENCE</scope>
</reference>
<organism evidence="11">
    <name type="scientific">Dendroctonus ponderosae</name>
    <name type="common">Mountain pine beetle</name>
    <dbReference type="NCBI Taxonomy" id="77166"/>
    <lineage>
        <taxon>Eukaryota</taxon>
        <taxon>Metazoa</taxon>
        <taxon>Ecdysozoa</taxon>
        <taxon>Arthropoda</taxon>
        <taxon>Hexapoda</taxon>
        <taxon>Insecta</taxon>
        <taxon>Pterygota</taxon>
        <taxon>Neoptera</taxon>
        <taxon>Endopterygota</taxon>
        <taxon>Coleoptera</taxon>
        <taxon>Polyphaga</taxon>
        <taxon>Cucujiformia</taxon>
        <taxon>Curculionidae</taxon>
        <taxon>Scolytinae</taxon>
        <taxon>Dendroctonus</taxon>
    </lineage>
</organism>
<dbReference type="OrthoDB" id="5987191at2759"/>
<dbReference type="Pfam" id="PF00688">
    <property type="entry name" value="TGFb_propeptide"/>
    <property type="match status" value="1"/>
</dbReference>
<dbReference type="SMART" id="SM00204">
    <property type="entry name" value="TGFB"/>
    <property type="match status" value="1"/>
</dbReference>
<dbReference type="InterPro" id="IPR029034">
    <property type="entry name" value="Cystine-knot_cytokine"/>
</dbReference>
<keyword evidence="4 9" id="KW-0732">Signal</keyword>
<dbReference type="Proteomes" id="UP000030742">
    <property type="component" value="Unassembled WGS sequence"/>
</dbReference>
<dbReference type="OMA" id="MMELYNI"/>
<evidence type="ECO:0000256" key="4">
    <source>
        <dbReference type="ARBA" id="ARBA00022729"/>
    </source>
</evidence>
<dbReference type="Proteomes" id="UP000019118">
    <property type="component" value="Unassembled WGS sequence"/>
</dbReference>
<feature type="chain" id="PRO_5010972033" description="TGF-beta family profile domain-containing protein" evidence="9">
    <location>
        <begin position="24"/>
        <end position="367"/>
    </location>
</feature>
<dbReference type="GO" id="GO:0005125">
    <property type="term" value="F:cytokine activity"/>
    <property type="evidence" value="ECO:0007669"/>
    <property type="project" value="TreeGrafter"/>
</dbReference>
<keyword evidence="7" id="KW-0325">Glycoprotein</keyword>
<dbReference type="EnsemblMetazoa" id="XM_019900648.1">
    <property type="protein sequence ID" value="XP_019756207.1"/>
    <property type="gene ID" value="LOC109534870"/>
</dbReference>
<dbReference type="InterPro" id="IPR017948">
    <property type="entry name" value="TGFb_CS"/>
</dbReference>
<evidence type="ECO:0000313" key="15">
    <source>
        <dbReference type="Proteomes" id="UP000030742"/>
    </source>
</evidence>
<dbReference type="EMBL" id="KB632194">
    <property type="protein sequence ID" value="ERL89889.1"/>
    <property type="molecule type" value="Genomic_DNA"/>
</dbReference>
<comment type="similarity">
    <text evidence="2 8">Belongs to the TGF-beta family.</text>
</comment>
<evidence type="ECO:0000256" key="1">
    <source>
        <dbReference type="ARBA" id="ARBA00004613"/>
    </source>
</evidence>
<comment type="subcellular location">
    <subcellularLocation>
        <location evidence="1">Secreted</location>
    </subcellularLocation>
</comment>
<feature type="non-terminal residue" evidence="11">
    <location>
        <position position="1"/>
    </location>
</feature>
<sequence>MPDMVRLVFLALILQLFVQNAIAEQSKQPTSCRLNSYGTKLMMELYNILNNRETDMFQQGARIRRNYHTFEIQEEPRYLSIDEIANGEMSDVVYLMRPIDDGSGRNMSRLKLEFSSPQIDLQARVLSAKLKLFQNKEHYQVKDDFYVILVYTRQRFDGKDYFIRAGYTITAADYSGWIAVDISEVFKAWVRNKTQIYELHVSAHPYNFAWAIVDPRSIGIQFQHGHLQNEPFILSFIRTDSEEHLRFPRNVDTDPIELDVEPAGSMCEMVSLTVQFKELHMDTVVLAPQEYLTGVCTGGCNFPIKFPVEASAHSIVQSLMHIKYPDEFPSPRCAPRESGNMAVLFQYGANTLYKVFPRILVKSCACL</sequence>
<dbReference type="InterPro" id="IPR015615">
    <property type="entry name" value="TGF-beta-rel"/>
</dbReference>
<dbReference type="GO" id="GO:0008083">
    <property type="term" value="F:growth factor activity"/>
    <property type="evidence" value="ECO:0007669"/>
    <property type="project" value="UniProtKB-KW"/>
</dbReference>
<dbReference type="SUPFAM" id="SSF57501">
    <property type="entry name" value="Cystine-knot cytokines"/>
    <property type="match status" value="1"/>
</dbReference>
<gene>
    <name evidence="13" type="primary">109534870</name>
    <name evidence="12" type="ORF">D910_07248</name>
    <name evidence="11" type="ORF">YQE_04119</name>
</gene>
<dbReference type="KEGG" id="dpa:109534870"/>
<dbReference type="InterPro" id="IPR001839">
    <property type="entry name" value="TGF-b_C"/>
</dbReference>
<evidence type="ECO:0000256" key="8">
    <source>
        <dbReference type="RuleBase" id="RU000354"/>
    </source>
</evidence>
<feature type="signal peptide" evidence="9">
    <location>
        <begin position="1"/>
        <end position="23"/>
    </location>
</feature>
<feature type="domain" description="TGF-beta family profile" evidence="10">
    <location>
        <begin position="246"/>
        <end position="367"/>
    </location>
</feature>
<keyword evidence="14" id="KW-1185">Reference proteome</keyword>
<dbReference type="Gene3D" id="2.60.120.970">
    <property type="match status" value="1"/>
</dbReference>
<dbReference type="EMBL" id="KB740694">
    <property type="protein sequence ID" value="ENN79475.1"/>
    <property type="molecule type" value="Genomic_DNA"/>
</dbReference>
<evidence type="ECO:0000313" key="12">
    <source>
        <dbReference type="EMBL" id="ERL89889.1"/>
    </source>
</evidence>
<evidence type="ECO:0000256" key="7">
    <source>
        <dbReference type="ARBA" id="ARBA00023180"/>
    </source>
</evidence>
<evidence type="ECO:0000313" key="13">
    <source>
        <dbReference type="EnsemblMetazoa" id="XP_019756207.1"/>
    </source>
</evidence>
<evidence type="ECO:0000256" key="9">
    <source>
        <dbReference type="SAM" id="SignalP"/>
    </source>
</evidence>
<dbReference type="InterPro" id="IPR001111">
    <property type="entry name" value="TGF-b_propeptide"/>
</dbReference>
<evidence type="ECO:0000256" key="3">
    <source>
        <dbReference type="ARBA" id="ARBA00022525"/>
    </source>
</evidence>
<name>N6UCT0_DENPD</name>
<evidence type="ECO:0000259" key="10">
    <source>
        <dbReference type="PROSITE" id="PS51362"/>
    </source>
</evidence>
<dbReference type="PROSITE" id="PS00250">
    <property type="entry name" value="TGF_BETA_1"/>
    <property type="match status" value="1"/>
</dbReference>